<feature type="region of interest" description="Disordered" evidence="1">
    <location>
        <begin position="89"/>
        <end position="117"/>
    </location>
</feature>
<dbReference type="AlphaFoldDB" id="A0A834IEP8"/>
<feature type="compositionally biased region" description="Basic residues" evidence="1">
    <location>
        <begin position="437"/>
        <end position="447"/>
    </location>
</feature>
<sequence>MPQMCRVQIQGAVFRGYLDTSSQINVANTRVAKSLNLQLVAPDTYIKGFSNRITYTKGQACLVIQINGVSVESTLHFVKTEMNNWRKSDLNQSDEEIQQDKQKDNNKTENDDQAKKHKVRTVQAVEIAPSTTAVVRVQAHTLNLVIPPKITKNYVTSTVVTADPIFEMNITNISNTTLNIGGKQTVARGYEMKERQIDEFRNYELQTIDTNETCMGEIPRKDRQRLYELLEEYNSCFATDCVFKQLKHGKKEGFLYPTRKPQMPLDTWHLDHVHPFVKSSGFAYILTIVDSYSKFCFARRTKTTNTKEVVHNLRDLFSMFGASSRIISDHGKAFKSKDFREFCIEYKIKYILNNIASPRSNGQVESYNQILLNGINTSITDEHECTGFTPHKLMCGFDKTLQADLEDSNELEINRKGDQQKATAAMNKQSQQMKKQFDRKRKQSRKYKPGDLVLWSGAMTESKQASQKKKEDHYEDYPQPSCQQGERYSAEPYEDWPQQSHRGELYHPGHQGDHPPTSCQSR</sequence>
<proteinExistence type="predicted"/>
<dbReference type="InterPro" id="IPR050951">
    <property type="entry name" value="Retrovirus_Pol_polyprotein"/>
</dbReference>
<dbReference type="InterPro" id="IPR012337">
    <property type="entry name" value="RNaseH-like_sf"/>
</dbReference>
<dbReference type="OrthoDB" id="8065885at2759"/>
<evidence type="ECO:0000313" key="3">
    <source>
        <dbReference type="EMBL" id="KAF7278389.1"/>
    </source>
</evidence>
<evidence type="ECO:0000256" key="1">
    <source>
        <dbReference type="SAM" id="MobiDB-lite"/>
    </source>
</evidence>
<dbReference type="InterPro" id="IPR001584">
    <property type="entry name" value="Integrase_cat-core"/>
</dbReference>
<dbReference type="SUPFAM" id="SSF53098">
    <property type="entry name" value="Ribonuclease H-like"/>
    <property type="match status" value="1"/>
</dbReference>
<dbReference type="PROSITE" id="PS50994">
    <property type="entry name" value="INTEGRASE"/>
    <property type="match status" value="1"/>
</dbReference>
<feature type="compositionally biased region" description="Polar residues" evidence="1">
    <location>
        <begin position="420"/>
        <end position="434"/>
    </location>
</feature>
<dbReference type="Pfam" id="PF00665">
    <property type="entry name" value="rve"/>
    <property type="match status" value="1"/>
</dbReference>
<dbReference type="PANTHER" id="PTHR37984:SF5">
    <property type="entry name" value="PROTEIN NYNRIN-LIKE"/>
    <property type="match status" value="1"/>
</dbReference>
<dbReference type="PANTHER" id="PTHR37984">
    <property type="entry name" value="PROTEIN CBG26694"/>
    <property type="match status" value="1"/>
</dbReference>
<name>A0A834IEP8_RHYFE</name>
<dbReference type="InterPro" id="IPR036397">
    <property type="entry name" value="RNaseH_sf"/>
</dbReference>
<protein>
    <recommendedName>
        <fullName evidence="2">Integrase catalytic domain-containing protein</fullName>
    </recommendedName>
</protein>
<evidence type="ECO:0000313" key="4">
    <source>
        <dbReference type="Proteomes" id="UP000625711"/>
    </source>
</evidence>
<reference evidence="3" key="1">
    <citation type="submission" date="2020-08" db="EMBL/GenBank/DDBJ databases">
        <title>Genome sequencing and assembly of the red palm weevil Rhynchophorus ferrugineus.</title>
        <authorList>
            <person name="Dias G.B."/>
            <person name="Bergman C.M."/>
            <person name="Manee M."/>
        </authorList>
    </citation>
    <scope>NUCLEOTIDE SEQUENCE</scope>
    <source>
        <strain evidence="3">AA-2017</strain>
        <tissue evidence="3">Whole larva</tissue>
    </source>
</reference>
<feature type="compositionally biased region" description="Basic and acidic residues" evidence="1">
    <location>
        <begin position="501"/>
        <end position="513"/>
    </location>
</feature>
<feature type="domain" description="Integrase catalytic" evidence="2">
    <location>
        <begin position="260"/>
        <end position="429"/>
    </location>
</feature>
<dbReference type="GO" id="GO:0015074">
    <property type="term" value="P:DNA integration"/>
    <property type="evidence" value="ECO:0007669"/>
    <property type="project" value="InterPro"/>
</dbReference>
<comment type="caution">
    <text evidence="3">The sequence shown here is derived from an EMBL/GenBank/DDBJ whole genome shotgun (WGS) entry which is preliminary data.</text>
</comment>
<feature type="region of interest" description="Disordered" evidence="1">
    <location>
        <begin position="417"/>
        <end position="522"/>
    </location>
</feature>
<organism evidence="3 4">
    <name type="scientific">Rhynchophorus ferrugineus</name>
    <name type="common">Red palm weevil</name>
    <name type="synonym">Curculio ferrugineus</name>
    <dbReference type="NCBI Taxonomy" id="354439"/>
    <lineage>
        <taxon>Eukaryota</taxon>
        <taxon>Metazoa</taxon>
        <taxon>Ecdysozoa</taxon>
        <taxon>Arthropoda</taxon>
        <taxon>Hexapoda</taxon>
        <taxon>Insecta</taxon>
        <taxon>Pterygota</taxon>
        <taxon>Neoptera</taxon>
        <taxon>Endopterygota</taxon>
        <taxon>Coleoptera</taxon>
        <taxon>Polyphaga</taxon>
        <taxon>Cucujiformia</taxon>
        <taxon>Curculionidae</taxon>
        <taxon>Dryophthorinae</taxon>
        <taxon>Rhynchophorus</taxon>
    </lineage>
</organism>
<dbReference type="EMBL" id="JAACXV010000401">
    <property type="protein sequence ID" value="KAF7278389.1"/>
    <property type="molecule type" value="Genomic_DNA"/>
</dbReference>
<gene>
    <name evidence="3" type="ORF">GWI33_008427</name>
</gene>
<evidence type="ECO:0000259" key="2">
    <source>
        <dbReference type="PROSITE" id="PS50994"/>
    </source>
</evidence>
<keyword evidence="4" id="KW-1185">Reference proteome</keyword>
<dbReference type="GO" id="GO:0003676">
    <property type="term" value="F:nucleic acid binding"/>
    <property type="evidence" value="ECO:0007669"/>
    <property type="project" value="InterPro"/>
</dbReference>
<dbReference type="Proteomes" id="UP000625711">
    <property type="component" value="Unassembled WGS sequence"/>
</dbReference>
<dbReference type="Gene3D" id="3.30.420.10">
    <property type="entry name" value="Ribonuclease H-like superfamily/Ribonuclease H"/>
    <property type="match status" value="1"/>
</dbReference>
<accession>A0A834IEP8</accession>
<feature type="compositionally biased region" description="Basic and acidic residues" evidence="1">
    <location>
        <begin position="98"/>
        <end position="114"/>
    </location>
</feature>